<evidence type="ECO:0000256" key="2">
    <source>
        <dbReference type="PROSITE-ProRule" id="PRU00235"/>
    </source>
</evidence>
<gene>
    <name evidence="3" type="ORF">PXEA_LOCUS13400</name>
</gene>
<dbReference type="InterPro" id="IPR000408">
    <property type="entry name" value="Reg_chr_condens"/>
</dbReference>
<organism evidence="3 4">
    <name type="scientific">Protopolystoma xenopodis</name>
    <dbReference type="NCBI Taxonomy" id="117903"/>
    <lineage>
        <taxon>Eukaryota</taxon>
        <taxon>Metazoa</taxon>
        <taxon>Spiralia</taxon>
        <taxon>Lophotrochozoa</taxon>
        <taxon>Platyhelminthes</taxon>
        <taxon>Monogenea</taxon>
        <taxon>Polyopisthocotylea</taxon>
        <taxon>Polystomatidea</taxon>
        <taxon>Polystomatidae</taxon>
        <taxon>Protopolystoma</taxon>
    </lineage>
</organism>
<evidence type="ECO:0000256" key="1">
    <source>
        <dbReference type="ARBA" id="ARBA00022737"/>
    </source>
</evidence>
<protein>
    <submittedName>
        <fullName evidence="3">Uncharacterized protein</fullName>
    </submittedName>
</protein>
<dbReference type="AlphaFoldDB" id="A0A448WTK6"/>
<dbReference type="EMBL" id="CAAALY010044069">
    <property type="protein sequence ID" value="VEL19960.1"/>
    <property type="molecule type" value="Genomic_DNA"/>
</dbReference>
<dbReference type="Gene3D" id="2.130.10.30">
    <property type="entry name" value="Regulator of chromosome condensation 1/beta-lactamase-inhibitor protein II"/>
    <property type="match status" value="1"/>
</dbReference>
<accession>A0A448WTK6</accession>
<comment type="caution">
    <text evidence="3">The sequence shown here is derived from an EMBL/GenBank/DDBJ whole genome shotgun (WGS) entry which is preliminary data.</text>
</comment>
<dbReference type="OrthoDB" id="8068875at2759"/>
<keyword evidence="1" id="KW-0677">Repeat</keyword>
<dbReference type="PANTHER" id="PTHR22872">
    <property type="entry name" value="BTK-BINDING PROTEIN-RELATED"/>
    <property type="match status" value="1"/>
</dbReference>
<dbReference type="Proteomes" id="UP000784294">
    <property type="component" value="Unassembled WGS sequence"/>
</dbReference>
<name>A0A448WTK6_9PLAT</name>
<dbReference type="Pfam" id="PF13540">
    <property type="entry name" value="RCC1_2"/>
    <property type="match status" value="1"/>
</dbReference>
<dbReference type="PROSITE" id="PS00626">
    <property type="entry name" value="RCC1_2"/>
    <property type="match status" value="1"/>
</dbReference>
<feature type="repeat" description="RCC1" evidence="2">
    <location>
        <begin position="8"/>
        <end position="67"/>
    </location>
</feature>
<sequence>MTLASPLASLFLWGSSEDGQLGLGGIEIGQITMPTLFNPKETPSSIFEAGISKVACGYKHTLLLTKYGEVFSCGSNEFRQLGHDYLTTKFEQVSFLIDTCFCLNSTQLRLFTYTSTSVAIVPFCLLCGNCNT</sequence>
<keyword evidence="4" id="KW-1185">Reference proteome</keyword>
<reference evidence="3" key="1">
    <citation type="submission" date="2018-11" db="EMBL/GenBank/DDBJ databases">
        <authorList>
            <consortium name="Pathogen Informatics"/>
        </authorList>
    </citation>
    <scope>NUCLEOTIDE SEQUENCE</scope>
</reference>
<evidence type="ECO:0000313" key="3">
    <source>
        <dbReference type="EMBL" id="VEL19960.1"/>
    </source>
</evidence>
<evidence type="ECO:0000313" key="4">
    <source>
        <dbReference type="Proteomes" id="UP000784294"/>
    </source>
</evidence>
<dbReference type="PROSITE" id="PS50012">
    <property type="entry name" value="RCC1_3"/>
    <property type="match status" value="1"/>
</dbReference>
<proteinExistence type="predicted"/>
<dbReference type="SUPFAM" id="SSF50985">
    <property type="entry name" value="RCC1/BLIP-II"/>
    <property type="match status" value="1"/>
</dbReference>
<dbReference type="InterPro" id="IPR051625">
    <property type="entry name" value="Signaling_Regulatory_Domain"/>
</dbReference>
<dbReference type="InterPro" id="IPR009091">
    <property type="entry name" value="RCC1/BLIP-II"/>
</dbReference>